<evidence type="ECO:0000313" key="4">
    <source>
        <dbReference type="EMBL" id="SSW98507.1"/>
    </source>
</evidence>
<dbReference type="GO" id="GO:0000460">
    <property type="term" value="P:maturation of 5.8S rRNA"/>
    <property type="evidence" value="ECO:0007669"/>
    <property type="project" value="TreeGrafter"/>
</dbReference>
<dbReference type="PANTHER" id="PTHR13245:SF14">
    <property type="entry name" value="RRP15-LIKE PROTEIN"/>
    <property type="match status" value="1"/>
</dbReference>
<dbReference type="InterPro" id="IPR012459">
    <property type="entry name" value="Rrp15"/>
</dbReference>
<feature type="region of interest" description="Disordered" evidence="3">
    <location>
        <begin position="1"/>
        <end position="47"/>
    </location>
</feature>
<feature type="compositionally biased region" description="Acidic residues" evidence="3">
    <location>
        <begin position="21"/>
        <end position="44"/>
    </location>
</feature>
<reference evidence="5" key="2">
    <citation type="submission" date="2018-07" db="EMBL/GenBank/DDBJ databases">
        <authorList>
            <person name="Quirk P.G."/>
            <person name="Krulwich T.A."/>
        </authorList>
    </citation>
    <scope>NUCLEOTIDE SEQUENCE</scope>
</reference>
<dbReference type="EMBL" id="UFQT01000046">
    <property type="protein sequence ID" value="SSX18893.1"/>
    <property type="molecule type" value="Genomic_DNA"/>
</dbReference>
<name>A0A336K219_CULSO</name>
<comment type="similarity">
    <text evidence="1">Belongs to the RRP15 family.</text>
</comment>
<organism evidence="4">
    <name type="scientific">Culicoides sonorensis</name>
    <name type="common">Biting midge</name>
    <dbReference type="NCBI Taxonomy" id="179676"/>
    <lineage>
        <taxon>Eukaryota</taxon>
        <taxon>Metazoa</taxon>
        <taxon>Ecdysozoa</taxon>
        <taxon>Arthropoda</taxon>
        <taxon>Hexapoda</taxon>
        <taxon>Insecta</taxon>
        <taxon>Pterygota</taxon>
        <taxon>Neoptera</taxon>
        <taxon>Endopterygota</taxon>
        <taxon>Diptera</taxon>
        <taxon>Nematocera</taxon>
        <taxon>Chironomoidea</taxon>
        <taxon>Ceratopogonidae</taxon>
        <taxon>Ceratopogoninae</taxon>
        <taxon>Culicoides</taxon>
        <taxon>Monoculicoides</taxon>
    </lineage>
</organism>
<dbReference type="GO" id="GO:0030687">
    <property type="term" value="C:preribosome, large subunit precursor"/>
    <property type="evidence" value="ECO:0007669"/>
    <property type="project" value="TreeGrafter"/>
</dbReference>
<dbReference type="Pfam" id="PF07890">
    <property type="entry name" value="Rrp15p"/>
    <property type="match status" value="1"/>
</dbReference>
<reference evidence="4" key="1">
    <citation type="submission" date="2018-04" db="EMBL/GenBank/DDBJ databases">
        <authorList>
            <person name="Go L.Y."/>
            <person name="Mitchell J.A."/>
        </authorList>
    </citation>
    <scope>NUCLEOTIDE SEQUENCE</scope>
    <source>
        <tissue evidence="4">Whole organism</tissue>
    </source>
</reference>
<dbReference type="OMA" id="NAGWADC"/>
<dbReference type="AlphaFoldDB" id="A0A336K219"/>
<sequence length="268" mass="30268">MSGSSSSESEDAGSDVHLSDEEFPVSDDDATIPDDDNYLEDGDDQKESNWANALKKVLKSSKSGDNGPKVLSKAKKMDEIARIKVERKGYGFEIDGEVKSESTKVDEDQSAKDMIKKMRLRREIKENLLNLRVKPTINDREREKALQKIGTKGVVQLFNAVRAQQKDLDIKLQEAGKPEYKKEKVLKSVKKKTFLDALMNGPRAKSELIDNPVKNEYDGVPRKKVKKEEPESDDSDVHKSIWSALKDDFMTNNKNWDKSDDEASNNSD</sequence>
<dbReference type="EMBL" id="UFQS01000046">
    <property type="protein sequence ID" value="SSW98507.1"/>
    <property type="molecule type" value="Genomic_DNA"/>
</dbReference>
<evidence type="ECO:0000256" key="1">
    <source>
        <dbReference type="ARBA" id="ARBA00007462"/>
    </source>
</evidence>
<evidence type="ECO:0000256" key="3">
    <source>
        <dbReference type="SAM" id="MobiDB-lite"/>
    </source>
</evidence>
<protein>
    <recommendedName>
        <fullName evidence="2">RRP15-like protein</fullName>
    </recommendedName>
</protein>
<evidence type="ECO:0000313" key="5">
    <source>
        <dbReference type="EMBL" id="SSX18893.1"/>
    </source>
</evidence>
<gene>
    <name evidence="4" type="primary">CSON011089</name>
</gene>
<dbReference type="PANTHER" id="PTHR13245">
    <property type="entry name" value="RRP15-LIKE PROTEIN"/>
    <property type="match status" value="1"/>
</dbReference>
<proteinExistence type="inferred from homology"/>
<dbReference type="GO" id="GO:0000470">
    <property type="term" value="P:maturation of LSU-rRNA"/>
    <property type="evidence" value="ECO:0007669"/>
    <property type="project" value="TreeGrafter"/>
</dbReference>
<feature type="region of interest" description="Disordered" evidence="3">
    <location>
        <begin position="204"/>
        <end position="239"/>
    </location>
</feature>
<accession>A0A336K219</accession>
<evidence type="ECO:0000256" key="2">
    <source>
        <dbReference type="ARBA" id="ARBA00017475"/>
    </source>
</evidence>
<dbReference type="VEuPathDB" id="VectorBase:CSON011089"/>